<dbReference type="InterPro" id="IPR035965">
    <property type="entry name" value="PAS-like_dom_sf"/>
</dbReference>
<keyword evidence="1" id="KW-0600">Photoreceptor protein</keyword>
<feature type="region of interest" description="Disordered" evidence="3">
    <location>
        <begin position="675"/>
        <end position="704"/>
    </location>
</feature>
<gene>
    <name evidence="6" type="ORF">GPECTOR_16g569</name>
</gene>
<dbReference type="InterPro" id="IPR052994">
    <property type="entry name" value="Tiny_macrocysts_regulators"/>
</dbReference>
<feature type="transmembrane region" description="Helical" evidence="4">
    <location>
        <begin position="183"/>
        <end position="203"/>
    </location>
</feature>
<keyword evidence="4" id="KW-1133">Transmembrane helix</keyword>
<keyword evidence="4" id="KW-0812">Transmembrane</keyword>
<keyword evidence="2" id="KW-0716">Sensory transduction</keyword>
<dbReference type="Pfam" id="PF13188">
    <property type="entry name" value="PAS_8"/>
    <property type="match status" value="1"/>
</dbReference>
<evidence type="ECO:0000313" key="6">
    <source>
        <dbReference type="EMBL" id="KXZ50396.1"/>
    </source>
</evidence>
<keyword evidence="4" id="KW-0472">Membrane</keyword>
<feature type="transmembrane region" description="Helical" evidence="4">
    <location>
        <begin position="330"/>
        <end position="351"/>
    </location>
</feature>
<evidence type="ECO:0000259" key="5">
    <source>
        <dbReference type="PROSITE" id="PS50112"/>
    </source>
</evidence>
<keyword evidence="7" id="KW-1185">Reference proteome</keyword>
<dbReference type="PROSITE" id="PS50112">
    <property type="entry name" value="PAS"/>
    <property type="match status" value="1"/>
</dbReference>
<protein>
    <recommendedName>
        <fullName evidence="5">PAS domain-containing protein</fullName>
    </recommendedName>
</protein>
<dbReference type="SUPFAM" id="SSF55785">
    <property type="entry name" value="PYP-like sensor domain (PAS domain)"/>
    <property type="match status" value="1"/>
</dbReference>
<dbReference type="AlphaFoldDB" id="A0A150GKL5"/>
<comment type="caution">
    <text evidence="6">The sequence shown here is derived from an EMBL/GenBank/DDBJ whole genome shotgun (WGS) entry which is preliminary data.</text>
</comment>
<reference evidence="7" key="1">
    <citation type="journal article" date="2016" name="Nat. Commun.">
        <title>The Gonium pectorale genome demonstrates co-option of cell cycle regulation during the evolution of multicellularity.</title>
        <authorList>
            <person name="Hanschen E.R."/>
            <person name="Marriage T.N."/>
            <person name="Ferris P.J."/>
            <person name="Hamaji T."/>
            <person name="Toyoda A."/>
            <person name="Fujiyama A."/>
            <person name="Neme R."/>
            <person name="Noguchi H."/>
            <person name="Minakuchi Y."/>
            <person name="Suzuki M."/>
            <person name="Kawai-Toyooka H."/>
            <person name="Smith D.R."/>
            <person name="Sparks H."/>
            <person name="Anderson J."/>
            <person name="Bakaric R."/>
            <person name="Luria V."/>
            <person name="Karger A."/>
            <person name="Kirschner M.W."/>
            <person name="Durand P.M."/>
            <person name="Michod R.E."/>
            <person name="Nozaki H."/>
            <person name="Olson B.J."/>
        </authorList>
    </citation>
    <scope>NUCLEOTIDE SEQUENCE [LARGE SCALE GENOMIC DNA]</scope>
    <source>
        <strain evidence="7">NIES-2863</strain>
    </source>
</reference>
<dbReference type="PANTHER" id="PTHR31600:SF2">
    <property type="entry name" value="GAMETE ENRICHED GENE 10 PROTEIN-RELATED"/>
    <property type="match status" value="1"/>
</dbReference>
<dbReference type="SMART" id="SM00091">
    <property type="entry name" value="PAS"/>
    <property type="match status" value="2"/>
</dbReference>
<feature type="transmembrane region" description="Helical" evidence="4">
    <location>
        <begin position="245"/>
        <end position="265"/>
    </location>
</feature>
<organism evidence="6 7">
    <name type="scientific">Gonium pectorale</name>
    <name type="common">Green alga</name>
    <dbReference type="NCBI Taxonomy" id="33097"/>
    <lineage>
        <taxon>Eukaryota</taxon>
        <taxon>Viridiplantae</taxon>
        <taxon>Chlorophyta</taxon>
        <taxon>core chlorophytes</taxon>
        <taxon>Chlorophyceae</taxon>
        <taxon>CS clade</taxon>
        <taxon>Chlamydomonadales</taxon>
        <taxon>Volvocaceae</taxon>
        <taxon>Gonium</taxon>
    </lineage>
</organism>
<accession>A0A150GKL5</accession>
<proteinExistence type="predicted"/>
<sequence length="896" mass="94308">MRASSAAHPLASNRPQNGIFGVLFTLSKENSEIRIRVRWVLLKVALDAWQLFTTVISPEQGWDINAHGTAWKVASVLNFDWLADTGYGTYLGVLYGMVSMLAVNLGLCVWVAWCFKEQKFPVVWPIQVLRVFSSVFFQAFDVASLNLLQLGISCRYWGPATPHMRMDLFPQHSCAALPHVPHAVVSGCSLALFVAIGLFLNMAEVEVNPLSRRPLALGHSGAEVAAFAIKVLLTLVDVFIGGRRVAAVVSLLLSLLLAWQTIRWSPNLVSWVNHVKSGVYAAVVWSSAVLVVLVFRPGSPQDSELDGETHGSVSSEGAGGSQAVAWARGLTVVLLAGLPCALGAGAALSWARMRRTRAAAMRALAAAAPGSSLEDVFGELLESPRDVEIVARCCRVWVDRRTLSPDAVDVAHCVVQAGRSLFPRSAFVALFHANFMIEVLGVAHSGGRRVSDAAKLEPGLMCRFVMFVRQQQATQRAASHSSNEGASMDLLGYVEYQRKQRSVVRLHREALQAMCNFWRALDSHSVSFAQLSRALGRIESSVRAAQAAYRAALQSYGNSPNLVRLYGRFLLNIKNDPWGAAQYFETADRLEELRAGDANGPLLPDGTPLGRMDEMSTAVLVVNTAGEMQMANRQAHQLFGYKRGTLDGKPLSGLLAAHCGRWLAAKLADLAAAAPKSTSAPPPAGGGNGGGDLTSSTAPAPPVDPVSAARRLLAEAKAVKNPAAAAAAAGPSPPSAATGGGGGGGGGVSYPQYGAVLVGMHSDRVAFPVRVTLQKVSGVGEDSTIVAMLEPLAAARSTASLWATDGGLVTACDAGFAALFGWSAAEVAGANLAALLALEDDSGGAHEPPARSDGAPASGAFGGPSGRAGGPQHAFDPHPGFGAQRAAPSGQDIVRR</sequence>
<dbReference type="OrthoDB" id="548149at2759"/>
<dbReference type="InterPro" id="IPR000014">
    <property type="entry name" value="PAS"/>
</dbReference>
<dbReference type="EMBL" id="LSYV01000017">
    <property type="protein sequence ID" value="KXZ50396.1"/>
    <property type="molecule type" value="Genomic_DNA"/>
</dbReference>
<dbReference type="Gene3D" id="3.30.450.20">
    <property type="entry name" value="PAS domain"/>
    <property type="match status" value="1"/>
</dbReference>
<dbReference type="Proteomes" id="UP000075714">
    <property type="component" value="Unassembled WGS sequence"/>
</dbReference>
<keyword evidence="1" id="KW-0675">Receptor</keyword>
<evidence type="ECO:0000256" key="1">
    <source>
        <dbReference type="ARBA" id="ARBA00022543"/>
    </source>
</evidence>
<keyword evidence="1" id="KW-0157">Chromophore</keyword>
<name>A0A150GKL5_GONPE</name>
<feature type="transmembrane region" description="Helical" evidence="4">
    <location>
        <begin position="277"/>
        <end position="295"/>
    </location>
</feature>
<dbReference type="PANTHER" id="PTHR31600">
    <property type="entry name" value="TINY MACROCYSTS PROTEIN B-RELATED"/>
    <property type="match status" value="1"/>
</dbReference>
<dbReference type="InterPro" id="IPR057352">
    <property type="entry name" value="TPR_TmcB/C"/>
</dbReference>
<evidence type="ECO:0000256" key="2">
    <source>
        <dbReference type="ARBA" id="ARBA00022606"/>
    </source>
</evidence>
<feature type="transmembrane region" description="Helical" evidence="4">
    <location>
        <begin position="90"/>
        <end position="115"/>
    </location>
</feature>
<feature type="compositionally biased region" description="Gly residues" evidence="3">
    <location>
        <begin position="860"/>
        <end position="869"/>
    </location>
</feature>
<dbReference type="Pfam" id="PF25474">
    <property type="entry name" value="TPR_TmcB"/>
    <property type="match status" value="1"/>
</dbReference>
<dbReference type="GO" id="GO:0009881">
    <property type="term" value="F:photoreceptor activity"/>
    <property type="evidence" value="ECO:0007669"/>
    <property type="project" value="UniProtKB-KW"/>
</dbReference>
<feature type="region of interest" description="Disordered" evidence="3">
    <location>
        <begin position="841"/>
        <end position="896"/>
    </location>
</feature>
<feature type="domain" description="PAS" evidence="5">
    <location>
        <begin position="612"/>
        <end position="649"/>
    </location>
</feature>
<evidence type="ECO:0000256" key="3">
    <source>
        <dbReference type="SAM" id="MobiDB-lite"/>
    </source>
</evidence>
<evidence type="ECO:0000256" key="4">
    <source>
        <dbReference type="SAM" id="Phobius"/>
    </source>
</evidence>
<evidence type="ECO:0000313" key="7">
    <source>
        <dbReference type="Proteomes" id="UP000075714"/>
    </source>
</evidence>
<dbReference type="STRING" id="33097.A0A150GKL5"/>
<dbReference type="CDD" id="cd00130">
    <property type="entry name" value="PAS"/>
    <property type="match status" value="1"/>
</dbReference>